<name>A0ABN0VR30_9GAMM</name>
<accession>A0ABN0VR30</accession>
<keyword evidence="1" id="KW-0732">Signal</keyword>
<dbReference type="Proteomes" id="UP001501787">
    <property type="component" value="Unassembled WGS sequence"/>
</dbReference>
<evidence type="ECO:0000313" key="3">
    <source>
        <dbReference type="Proteomes" id="UP001501787"/>
    </source>
</evidence>
<feature type="chain" id="PRO_5047006384" description="Lipoprotein" evidence="1">
    <location>
        <begin position="18"/>
        <end position="199"/>
    </location>
</feature>
<sequence length="199" mass="22300">MTKYLYGMMLAMSAVLAGCQAAPIDNQPTTEIPATQNITQQATQIMTELERSDFLAIKNDIHPTLGLRFSMYGHVQPADKIFSRAQFVQYVRDEPSIRFTWGALDGSGNPYIVSLPAYLRDWVAAGDFSASAPSLNRITSHGNTLINIQDTYSDADIVQFYTAGSEHYGGLDWHDVFLVFKTYQGQRYLVAIVNDRWTT</sequence>
<evidence type="ECO:0008006" key="4">
    <source>
        <dbReference type="Google" id="ProtNLM"/>
    </source>
</evidence>
<evidence type="ECO:0000256" key="1">
    <source>
        <dbReference type="SAM" id="SignalP"/>
    </source>
</evidence>
<proteinExistence type="predicted"/>
<dbReference type="RefSeq" id="WP_201503537.1">
    <property type="nucleotide sequence ID" value="NZ_BAAAFR010000001.1"/>
</dbReference>
<keyword evidence="3" id="KW-1185">Reference proteome</keyword>
<gene>
    <name evidence="2" type="ORF">GCM10009129_09960</name>
</gene>
<feature type="signal peptide" evidence="1">
    <location>
        <begin position="1"/>
        <end position="17"/>
    </location>
</feature>
<organism evidence="2 3">
    <name type="scientific">Psychrobacter aestuarii</name>
    <dbReference type="NCBI Taxonomy" id="556327"/>
    <lineage>
        <taxon>Bacteria</taxon>
        <taxon>Pseudomonadati</taxon>
        <taxon>Pseudomonadota</taxon>
        <taxon>Gammaproteobacteria</taxon>
        <taxon>Moraxellales</taxon>
        <taxon>Moraxellaceae</taxon>
        <taxon>Psychrobacter</taxon>
    </lineage>
</organism>
<dbReference type="EMBL" id="BAAAFR010000001">
    <property type="protein sequence ID" value="GAA0314682.1"/>
    <property type="molecule type" value="Genomic_DNA"/>
</dbReference>
<dbReference type="PROSITE" id="PS51257">
    <property type="entry name" value="PROKAR_LIPOPROTEIN"/>
    <property type="match status" value="1"/>
</dbReference>
<reference evidence="2 3" key="1">
    <citation type="journal article" date="2019" name="Int. J. Syst. Evol. Microbiol.">
        <title>The Global Catalogue of Microorganisms (GCM) 10K type strain sequencing project: providing services to taxonomists for standard genome sequencing and annotation.</title>
        <authorList>
            <consortium name="The Broad Institute Genomics Platform"/>
            <consortium name="The Broad Institute Genome Sequencing Center for Infectious Disease"/>
            <person name="Wu L."/>
            <person name="Ma J."/>
        </authorList>
    </citation>
    <scope>NUCLEOTIDE SEQUENCE [LARGE SCALE GENOMIC DNA]</scope>
    <source>
        <strain evidence="2 3">JCM 16343</strain>
    </source>
</reference>
<evidence type="ECO:0000313" key="2">
    <source>
        <dbReference type="EMBL" id="GAA0314682.1"/>
    </source>
</evidence>
<protein>
    <recommendedName>
        <fullName evidence="4">Lipoprotein</fullName>
    </recommendedName>
</protein>
<comment type="caution">
    <text evidence="2">The sequence shown here is derived from an EMBL/GenBank/DDBJ whole genome shotgun (WGS) entry which is preliminary data.</text>
</comment>